<dbReference type="OrthoDB" id="9790727at2"/>
<dbReference type="PANTHER" id="PTHR11122">
    <property type="entry name" value="APOSPORY-ASSOCIATED PROTEIN C-RELATED"/>
    <property type="match status" value="1"/>
</dbReference>
<reference evidence="6 7" key="1">
    <citation type="submission" date="2016-06" db="EMBL/GenBank/DDBJ databases">
        <authorList>
            <person name="Olsen C.W."/>
            <person name="Carey S."/>
            <person name="Hinshaw L."/>
            <person name="Karasin A.I."/>
        </authorList>
    </citation>
    <scope>NUCLEOTIDE SEQUENCE [LARGE SCALE GENOMIC DNA]</scope>
    <source>
        <strain evidence="6 7">LZ-22</strain>
    </source>
</reference>
<dbReference type="PANTHER" id="PTHR11122:SF13">
    <property type="entry name" value="GLUCOSE-6-PHOSPHATE 1-EPIMERASE"/>
    <property type="match status" value="1"/>
</dbReference>
<dbReference type="GO" id="GO:0047938">
    <property type="term" value="F:glucose-6-phosphate 1-epimerase activity"/>
    <property type="evidence" value="ECO:0007669"/>
    <property type="project" value="UniProtKB-UniRule"/>
</dbReference>
<dbReference type="AlphaFoldDB" id="A0A1G6GDP3"/>
<feature type="active site" evidence="5">
    <location>
        <position position="261"/>
    </location>
</feature>
<sequence length="289" mass="30006">MDQITAALPSSVTVTEGRGGLTALTVDTARCRAEVYLHGAHVTAWQPAGQSPVLWMSEASAFAADQPIRGGIPVCAPWFGTGRDGDKAPAHGWFRVSPWQLTGAEDNDGTVRLTLHLDGAAAGHPGIEADYVVGFGDELTLELTVTTAEDLVLEEAFHTYLAVGDIEQVTVEGLDGCSYVDKAPGGSPDNTQSGDVTFTGETDRVYAHTGSARVVDPANGRAITLAKAGSGATVVWNPWTAKAAAMPDFGDDEWPGMVCLEAVNALAGAVELAAGGQHTLQATYSVTAL</sequence>
<evidence type="ECO:0000256" key="3">
    <source>
        <dbReference type="ARBA" id="ARBA00023235"/>
    </source>
</evidence>
<name>A0A1G6GDP3_9ACTN</name>
<dbReference type="PIRSF" id="PIRSF016020">
    <property type="entry name" value="PHexose_mutarotase"/>
    <property type="match status" value="1"/>
</dbReference>
<evidence type="ECO:0000256" key="4">
    <source>
        <dbReference type="PIRNR" id="PIRNR016020"/>
    </source>
</evidence>
<dbReference type="RefSeq" id="WP_092605640.1">
    <property type="nucleotide sequence ID" value="NZ_FMYF01000001.1"/>
</dbReference>
<evidence type="ECO:0000256" key="1">
    <source>
        <dbReference type="ARBA" id="ARBA00001096"/>
    </source>
</evidence>
<dbReference type="InterPro" id="IPR008183">
    <property type="entry name" value="Aldose_1/G6P_1-epimerase"/>
</dbReference>
<keyword evidence="3 4" id="KW-0413">Isomerase</keyword>
<evidence type="ECO:0000313" key="6">
    <source>
        <dbReference type="EMBL" id="SDB80029.1"/>
    </source>
</evidence>
<dbReference type="SUPFAM" id="SSF74650">
    <property type="entry name" value="Galactose mutarotase-like"/>
    <property type="match status" value="1"/>
</dbReference>
<dbReference type="InterPro" id="IPR011013">
    <property type="entry name" value="Gal_mutarotase_sf_dom"/>
</dbReference>
<dbReference type="InterPro" id="IPR025532">
    <property type="entry name" value="G6P_1-epimerase"/>
</dbReference>
<dbReference type="CDD" id="cd09020">
    <property type="entry name" value="D-hex-6-P-epi_like"/>
    <property type="match status" value="1"/>
</dbReference>
<comment type="catalytic activity">
    <reaction evidence="1">
        <text>alpha-D-glucose 6-phosphate = beta-D-glucose 6-phosphate</text>
        <dbReference type="Rhea" id="RHEA:16249"/>
        <dbReference type="ChEBI" id="CHEBI:58225"/>
        <dbReference type="ChEBI" id="CHEBI:58247"/>
        <dbReference type="EC" id="5.1.3.15"/>
    </reaction>
</comment>
<evidence type="ECO:0000256" key="5">
    <source>
        <dbReference type="PIRSR" id="PIRSR016020-1"/>
    </source>
</evidence>
<dbReference type="Gene3D" id="2.70.98.10">
    <property type="match status" value="1"/>
</dbReference>
<dbReference type="Pfam" id="PF01263">
    <property type="entry name" value="Aldose_epim"/>
    <property type="match status" value="1"/>
</dbReference>
<dbReference type="EMBL" id="FMYF01000001">
    <property type="protein sequence ID" value="SDB80029.1"/>
    <property type="molecule type" value="Genomic_DNA"/>
</dbReference>
<feature type="active site" evidence="5">
    <location>
        <position position="158"/>
    </location>
</feature>
<dbReference type="EC" id="5.1.3.15" evidence="4"/>
<protein>
    <recommendedName>
        <fullName evidence="4">Putative glucose-6-phosphate 1-epimerase</fullName>
        <ecNumber evidence="4">5.1.3.15</ecNumber>
    </recommendedName>
</protein>
<organism evidence="6 7">
    <name type="scientific">Raineyella antarctica</name>
    <dbReference type="NCBI Taxonomy" id="1577474"/>
    <lineage>
        <taxon>Bacteria</taxon>
        <taxon>Bacillati</taxon>
        <taxon>Actinomycetota</taxon>
        <taxon>Actinomycetes</taxon>
        <taxon>Propionibacteriales</taxon>
        <taxon>Propionibacteriaceae</taxon>
        <taxon>Raineyella</taxon>
    </lineage>
</organism>
<gene>
    <name evidence="6" type="ORF">GA0111570_101303</name>
</gene>
<dbReference type="STRING" id="1577474.GA0111570_101303"/>
<dbReference type="GO" id="GO:0005975">
    <property type="term" value="P:carbohydrate metabolic process"/>
    <property type="evidence" value="ECO:0007669"/>
    <property type="project" value="InterPro"/>
</dbReference>
<accession>A0A1G6GDP3</accession>
<dbReference type="InterPro" id="IPR014718">
    <property type="entry name" value="GH-type_carb-bd"/>
</dbReference>
<dbReference type="Proteomes" id="UP000199086">
    <property type="component" value="Unassembled WGS sequence"/>
</dbReference>
<keyword evidence="7" id="KW-1185">Reference proteome</keyword>
<dbReference type="GO" id="GO:0030246">
    <property type="term" value="F:carbohydrate binding"/>
    <property type="evidence" value="ECO:0007669"/>
    <property type="project" value="UniProtKB-UniRule"/>
</dbReference>
<evidence type="ECO:0000256" key="2">
    <source>
        <dbReference type="ARBA" id="ARBA00005866"/>
    </source>
</evidence>
<evidence type="ECO:0000313" key="7">
    <source>
        <dbReference type="Proteomes" id="UP000199086"/>
    </source>
</evidence>
<comment type="similarity">
    <text evidence="2 4">Belongs to the glucose-6-phosphate 1-epimerase family.</text>
</comment>
<proteinExistence type="inferred from homology"/>